<dbReference type="CDD" id="cd00009">
    <property type="entry name" value="AAA"/>
    <property type="match status" value="1"/>
</dbReference>
<dbReference type="PROSITE" id="PS00675">
    <property type="entry name" value="SIGMA54_INTERACT_1"/>
    <property type="match status" value="1"/>
</dbReference>
<dbReference type="InterPro" id="IPR004701">
    <property type="entry name" value="PTS_EIIA_man-typ"/>
</dbReference>
<dbReference type="PROSITE" id="PS50045">
    <property type="entry name" value="SIGMA54_INTERACT_4"/>
    <property type="match status" value="1"/>
</dbReference>
<dbReference type="SUPFAM" id="SSF46785">
    <property type="entry name" value="Winged helix' DNA-binding domain"/>
    <property type="match status" value="1"/>
</dbReference>
<dbReference type="InterPro" id="IPR036662">
    <property type="entry name" value="PTS_EIIA_man-typ_sf"/>
</dbReference>
<sequence length="911" mass="101451">MKKTDLVENALRSLSEQYPRGISAEQMGRELYLDRSTASRYLNELVREGKARKIPGRPVRYLPHPPAKTEENPGKEAANSMPPSSRQALVGELFADIVGAKHSLRSVLEEALAAVMYPPHGLPMLITGETGTGKSHLAHTLYRIAADRGRLRYNAPFVAFNCAEYAQNPELLMGQLFGIKKGAFTGAAHDRPGLVERADGGVLFLDEIHRLPPAGQEMLFYLIDQGVFRRLGETSMERHARVLLIGATTETPETVLLPTLYRRFSVKVALPPLRERTREEREILLRRFLEREEEKMGVPLIMSDECRQMLLTYPCKGNIGQLQSDIQIACARAFLRHLQQPGQHVTVTIEDLPQTVLREAPEKTAATTVGKPLPRKQGKIDQIPNIYEQLVHRKQSLQESGADHARMTQSLEEVVDQYVRVLMQTSRQDLADLSGSARLIEPELYKLLHEAVSEAEAFLPSPVSAHQLAAVGLHMQAWLNDPERSKKLSSLPEIPSAPAPYTRAAECIATRVKTRWGLDLPAREIRLIALILSPRDQEQSPERRVAVLVAMHGESAARSMADVTNSLLGCPVIHAVDMPLDQPSSVAFERITQTVRQIDQGAGVLLLVDIGSLTTMGEAISRDLGIAVETVPHVSLPMVIEAGRKALYTENRLEEIADAVRRAAQLPTLSNRPPNRIIATVCYTGEGAAVTLENWLREHLPDTDHDVTVRSVRIDPESRRSPLLEHLARTNRLIAVVGTVAPELPGVPYLPAWELLRPEGVGRLKQLLSATRTSPVSPSRSDRLTYDRIPSLVEQGLSETARHLNPRLFCRIMQKEMDAVREQFDLSADRELGLWMHVGTWIDQWIGAQLDGQIPECPPESDDCPPAVSSSNIRAWQRVLEALSQTFSVDIPEHMAVHLCRLSCRPTTSRF</sequence>
<evidence type="ECO:0000256" key="2">
    <source>
        <dbReference type="ARBA" id="ARBA00022741"/>
    </source>
</evidence>
<dbReference type="InterPro" id="IPR002078">
    <property type="entry name" value="Sigma_54_int"/>
</dbReference>
<evidence type="ECO:0000313" key="8">
    <source>
        <dbReference type="EMBL" id="MBN2910356.1"/>
    </source>
</evidence>
<keyword evidence="4" id="KW-0238">DNA-binding</keyword>
<dbReference type="Gene3D" id="1.10.8.60">
    <property type="match status" value="1"/>
</dbReference>
<comment type="caution">
    <text evidence="8">The sequence shown here is derived from an EMBL/GenBank/DDBJ whole genome shotgun (WGS) entry which is preliminary data.</text>
</comment>
<dbReference type="InterPro" id="IPR003593">
    <property type="entry name" value="AAA+_ATPase"/>
</dbReference>
<evidence type="ECO:0000256" key="3">
    <source>
        <dbReference type="ARBA" id="ARBA00022840"/>
    </source>
</evidence>
<dbReference type="Pfam" id="PF00158">
    <property type="entry name" value="Sigma54_activat"/>
    <property type="match status" value="1"/>
</dbReference>
<feature type="domain" description="Sigma-54 factor interaction" evidence="6">
    <location>
        <begin position="97"/>
        <end position="331"/>
    </location>
</feature>
<dbReference type="Gene3D" id="3.40.50.300">
    <property type="entry name" value="P-loop containing nucleotide triphosphate hydrolases"/>
    <property type="match status" value="1"/>
</dbReference>
<accession>A0ABS2WLP4</accession>
<dbReference type="Pfam" id="PF03610">
    <property type="entry name" value="EIIA-man"/>
    <property type="match status" value="1"/>
</dbReference>
<dbReference type="InterPro" id="IPR025662">
    <property type="entry name" value="Sigma_54_int_dom_ATP-bd_1"/>
</dbReference>
<evidence type="ECO:0000256" key="1">
    <source>
        <dbReference type="ARBA" id="ARBA00022679"/>
    </source>
</evidence>
<dbReference type="PANTHER" id="PTHR32071:SF38">
    <property type="entry name" value="PSP OPERON TRANSCRIPTIONAL ACTIVATOR"/>
    <property type="match status" value="1"/>
</dbReference>
<dbReference type="SMART" id="SM00382">
    <property type="entry name" value="AAA"/>
    <property type="match status" value="1"/>
</dbReference>
<proteinExistence type="predicted"/>
<keyword evidence="2" id="KW-0547">Nucleotide-binding</keyword>
<feature type="domain" description="PTS EIIA type-4" evidence="7">
    <location>
        <begin position="544"/>
        <end position="668"/>
    </location>
</feature>
<dbReference type="EMBL" id="JAFHAP010000011">
    <property type="protein sequence ID" value="MBN2910356.1"/>
    <property type="molecule type" value="Genomic_DNA"/>
</dbReference>
<dbReference type="InterPro" id="IPR036390">
    <property type="entry name" value="WH_DNA-bd_sf"/>
</dbReference>
<dbReference type="InterPro" id="IPR027417">
    <property type="entry name" value="P-loop_NTPase"/>
</dbReference>
<evidence type="ECO:0000259" key="7">
    <source>
        <dbReference type="PROSITE" id="PS51096"/>
    </source>
</evidence>
<evidence type="ECO:0000259" key="6">
    <source>
        <dbReference type="PROSITE" id="PS50045"/>
    </source>
</evidence>
<dbReference type="Proteomes" id="UP001177120">
    <property type="component" value="Unassembled WGS sequence"/>
</dbReference>
<keyword evidence="9" id="KW-1185">Reference proteome</keyword>
<dbReference type="PROSITE" id="PS51096">
    <property type="entry name" value="PTS_EIIA_TYPE_4"/>
    <property type="match status" value="1"/>
</dbReference>
<organism evidence="8 9">
    <name type="scientific">Polycladomyces zharkentensis</name>
    <dbReference type="NCBI Taxonomy" id="2807616"/>
    <lineage>
        <taxon>Bacteria</taxon>
        <taxon>Bacillati</taxon>
        <taxon>Bacillota</taxon>
        <taxon>Bacilli</taxon>
        <taxon>Bacillales</taxon>
        <taxon>Thermoactinomycetaceae</taxon>
        <taxon>Polycladomyces</taxon>
    </lineage>
</organism>
<dbReference type="SUPFAM" id="SSF53062">
    <property type="entry name" value="PTS system fructose IIA component-like"/>
    <property type="match status" value="1"/>
</dbReference>
<keyword evidence="1" id="KW-0808">Transferase</keyword>
<gene>
    <name evidence="8" type="ORF">JQC72_12695</name>
</gene>
<evidence type="ECO:0000256" key="5">
    <source>
        <dbReference type="SAM" id="MobiDB-lite"/>
    </source>
</evidence>
<evidence type="ECO:0000313" key="9">
    <source>
        <dbReference type="Proteomes" id="UP001177120"/>
    </source>
</evidence>
<dbReference type="Gene3D" id="3.40.50.510">
    <property type="entry name" value="Phosphotransferase system, mannose-type IIA component"/>
    <property type="match status" value="1"/>
</dbReference>
<dbReference type="RefSeq" id="WP_205496207.1">
    <property type="nucleotide sequence ID" value="NZ_JAFHAP010000011.1"/>
</dbReference>
<evidence type="ECO:0000256" key="4">
    <source>
        <dbReference type="ARBA" id="ARBA00023125"/>
    </source>
</evidence>
<feature type="region of interest" description="Disordered" evidence="5">
    <location>
        <begin position="56"/>
        <end position="83"/>
    </location>
</feature>
<dbReference type="SUPFAM" id="SSF52540">
    <property type="entry name" value="P-loop containing nucleoside triphosphate hydrolases"/>
    <property type="match status" value="1"/>
</dbReference>
<name>A0ABS2WLP4_9BACL</name>
<reference evidence="8" key="1">
    <citation type="journal article" date="2024" name="Int. J. Syst. Evol. Microbiol.">
        <title>Polycladomyces zharkentensis sp. nov., a novel thermophilic cellulose- and starch-degrading member of the Bacillota from a geothermal aquifer in Kazakhstan.</title>
        <authorList>
            <person name="Mashzhan A."/>
            <person name="Kistaubayeva A."/>
            <person name="Javier-Lopez R."/>
            <person name="Bissenova U."/>
            <person name="Bissenbay A."/>
            <person name="Birkeland N.K."/>
        </authorList>
    </citation>
    <scope>NUCLEOTIDE SEQUENCE</scope>
    <source>
        <strain evidence="8">ZKZ2T</strain>
    </source>
</reference>
<dbReference type="PANTHER" id="PTHR32071">
    <property type="entry name" value="TRANSCRIPTIONAL REGULATORY PROTEIN"/>
    <property type="match status" value="1"/>
</dbReference>
<keyword evidence="3" id="KW-0067">ATP-binding</keyword>
<protein>
    <submittedName>
        <fullName evidence="8">Sigma 54-interacting transcriptional regulator</fullName>
    </submittedName>
</protein>